<reference evidence="2 3" key="2">
    <citation type="submission" date="2021-10" db="EMBL/GenBank/DDBJ databases">
        <authorList>
            <person name="Piombo E."/>
        </authorList>
    </citation>
    <scope>NUCLEOTIDE SEQUENCE [LARGE SCALE GENOMIC DNA]</scope>
</reference>
<dbReference type="Pfam" id="PF06985">
    <property type="entry name" value="HET"/>
    <property type="match status" value="1"/>
</dbReference>
<evidence type="ECO:0000313" key="3">
    <source>
        <dbReference type="Proteomes" id="UP000754883"/>
    </source>
</evidence>
<protein>
    <recommendedName>
        <fullName evidence="1">Heterokaryon incompatibility domain-containing protein</fullName>
    </recommendedName>
</protein>
<dbReference type="PANTHER" id="PTHR24148:SF64">
    <property type="entry name" value="HETEROKARYON INCOMPATIBILITY DOMAIN-CONTAINING PROTEIN"/>
    <property type="match status" value="1"/>
</dbReference>
<dbReference type="Pfam" id="PF26639">
    <property type="entry name" value="Het-6_barrel"/>
    <property type="match status" value="1"/>
</dbReference>
<gene>
    <name evidence="2" type="ORF">CBYS24578_00006037</name>
</gene>
<dbReference type="Proteomes" id="UP000754883">
    <property type="component" value="Unassembled WGS sequence"/>
</dbReference>
<dbReference type="InterPro" id="IPR052895">
    <property type="entry name" value="HetReg/Transcr_Mod"/>
</dbReference>
<dbReference type="OrthoDB" id="2157530at2759"/>
<dbReference type="PANTHER" id="PTHR24148">
    <property type="entry name" value="ANKYRIN REPEAT DOMAIN-CONTAINING PROTEIN 39 HOMOLOG-RELATED"/>
    <property type="match status" value="1"/>
</dbReference>
<dbReference type="InterPro" id="IPR010730">
    <property type="entry name" value="HET"/>
</dbReference>
<feature type="domain" description="Heterokaryon incompatibility" evidence="1">
    <location>
        <begin position="94"/>
        <end position="250"/>
    </location>
</feature>
<dbReference type="EMBL" id="CABFNO020001568">
    <property type="protein sequence ID" value="CAH0005456.1"/>
    <property type="molecule type" value="Genomic_DNA"/>
</dbReference>
<reference evidence="3" key="1">
    <citation type="submission" date="2019-06" db="EMBL/GenBank/DDBJ databases">
        <authorList>
            <person name="Broberg M."/>
        </authorList>
    </citation>
    <scope>NUCLEOTIDE SEQUENCE [LARGE SCALE GENOMIC DNA]</scope>
</reference>
<organism evidence="2 3">
    <name type="scientific">Clonostachys byssicola</name>
    <dbReference type="NCBI Taxonomy" id="160290"/>
    <lineage>
        <taxon>Eukaryota</taxon>
        <taxon>Fungi</taxon>
        <taxon>Dikarya</taxon>
        <taxon>Ascomycota</taxon>
        <taxon>Pezizomycotina</taxon>
        <taxon>Sordariomycetes</taxon>
        <taxon>Hypocreomycetidae</taxon>
        <taxon>Hypocreales</taxon>
        <taxon>Bionectriaceae</taxon>
        <taxon>Clonostachys</taxon>
    </lineage>
</organism>
<evidence type="ECO:0000313" key="2">
    <source>
        <dbReference type="EMBL" id="CAH0005456.1"/>
    </source>
</evidence>
<proteinExistence type="predicted"/>
<keyword evidence="3" id="KW-1185">Reference proteome</keyword>
<dbReference type="AlphaFoldDB" id="A0A9N9UXM2"/>
<sequence length="726" mass="80369">MTLGLGARLRATLSLTSWLKNLLLRLASPFSRLRLGSATNALLQTKASIFGFRHSSPIDNQHIRLLRLSVSSPCPSTCPELSIETFSITDCPQYFALSYTWGPPEPSITPYTLSNRRIIRIDGRPFLVFPNLFDALTHLISARPGQYVWIDGICINQDDLAERASQVSIMNTIYAGAMETIIWLGPSSPATERALSKLEEMATNAESQIMKWGEEQSFGDAFIADDARALERSGLPPMTRSDCRVWIIQEVALSSNPTILIGRRSIPWSSLGNAALLVLGSNAISGIMAFGSGVQDFSLVQGIAFASNLQILREWCRGDESPFRDVVTNHDFLAGIDIDDHSLSAALLKVLLISKGCQSTCRQDRVYGLLGIVNHIAQWTNAPVPSLEINYSSSPDKVLTDIGLFLYDETKSLHLLSLAGEASRSRVPATTIPSWIPSFEIAHVPILGPNYKRVSIFNASGSYTAGFQVDKAQHRLNVKAASPSLGSIEELGEVWPDLLAGKFLNTITILLHCGETYKYTNQPIVETLWRTLIMDTNLFERPAPSALSSSFKSWFLMLTVTAILKAFIKTPRFTHDVFDSLEPLFVLSNSLDSTHLLPTSDEMIHLLSRFGCFPDPAVPVMTDPERNEFMERLGREAASYEGLLRGILPFSRRLARTVRGLLCLVPLTAKVGDRVMIVRGCPTPLVMRRVPEEEDTFHLVGDTYVHGVMYGEHVATEICWRDIALI</sequence>
<evidence type="ECO:0000259" key="1">
    <source>
        <dbReference type="Pfam" id="PF06985"/>
    </source>
</evidence>
<accession>A0A9N9UXM2</accession>
<comment type="caution">
    <text evidence="2">The sequence shown here is derived from an EMBL/GenBank/DDBJ whole genome shotgun (WGS) entry which is preliminary data.</text>
</comment>
<name>A0A9N9UXM2_9HYPO</name>